<comment type="caution">
    <text evidence="1">The sequence shown here is derived from an EMBL/GenBank/DDBJ whole genome shotgun (WGS) entry which is preliminary data.</text>
</comment>
<evidence type="ECO:0000313" key="1">
    <source>
        <dbReference type="EMBL" id="KAF9643910.1"/>
    </source>
</evidence>
<protein>
    <submittedName>
        <fullName evidence="1">Uncharacterized protein</fullName>
    </submittedName>
</protein>
<proteinExistence type="predicted"/>
<accession>A0ACB6Z2E5</accession>
<organism evidence="1 2">
    <name type="scientific">Thelephora ganbajun</name>
    <name type="common">Ganba fungus</name>
    <dbReference type="NCBI Taxonomy" id="370292"/>
    <lineage>
        <taxon>Eukaryota</taxon>
        <taxon>Fungi</taxon>
        <taxon>Dikarya</taxon>
        <taxon>Basidiomycota</taxon>
        <taxon>Agaricomycotina</taxon>
        <taxon>Agaricomycetes</taxon>
        <taxon>Thelephorales</taxon>
        <taxon>Thelephoraceae</taxon>
        <taxon>Thelephora</taxon>
    </lineage>
</organism>
<keyword evidence="2" id="KW-1185">Reference proteome</keyword>
<evidence type="ECO:0000313" key="2">
    <source>
        <dbReference type="Proteomes" id="UP000886501"/>
    </source>
</evidence>
<reference evidence="1" key="2">
    <citation type="journal article" date="2020" name="Nat. Commun.">
        <title>Large-scale genome sequencing of mycorrhizal fungi provides insights into the early evolution of symbiotic traits.</title>
        <authorList>
            <person name="Miyauchi S."/>
            <person name="Kiss E."/>
            <person name="Kuo A."/>
            <person name="Drula E."/>
            <person name="Kohler A."/>
            <person name="Sanchez-Garcia M."/>
            <person name="Morin E."/>
            <person name="Andreopoulos B."/>
            <person name="Barry K.W."/>
            <person name="Bonito G."/>
            <person name="Buee M."/>
            <person name="Carver A."/>
            <person name="Chen C."/>
            <person name="Cichocki N."/>
            <person name="Clum A."/>
            <person name="Culley D."/>
            <person name="Crous P.W."/>
            <person name="Fauchery L."/>
            <person name="Girlanda M."/>
            <person name="Hayes R.D."/>
            <person name="Keri Z."/>
            <person name="LaButti K."/>
            <person name="Lipzen A."/>
            <person name="Lombard V."/>
            <person name="Magnuson J."/>
            <person name="Maillard F."/>
            <person name="Murat C."/>
            <person name="Nolan M."/>
            <person name="Ohm R.A."/>
            <person name="Pangilinan J."/>
            <person name="Pereira M.F."/>
            <person name="Perotto S."/>
            <person name="Peter M."/>
            <person name="Pfister S."/>
            <person name="Riley R."/>
            <person name="Sitrit Y."/>
            <person name="Stielow J.B."/>
            <person name="Szollosi G."/>
            <person name="Zifcakova L."/>
            <person name="Stursova M."/>
            <person name="Spatafora J.W."/>
            <person name="Tedersoo L."/>
            <person name="Vaario L.M."/>
            <person name="Yamada A."/>
            <person name="Yan M."/>
            <person name="Wang P."/>
            <person name="Xu J."/>
            <person name="Bruns T."/>
            <person name="Baldrian P."/>
            <person name="Vilgalys R."/>
            <person name="Dunand C."/>
            <person name="Henrissat B."/>
            <person name="Grigoriev I.V."/>
            <person name="Hibbett D."/>
            <person name="Nagy L.G."/>
            <person name="Martin F.M."/>
        </authorList>
    </citation>
    <scope>NUCLEOTIDE SEQUENCE</scope>
    <source>
        <strain evidence="1">P2</strain>
    </source>
</reference>
<name>A0ACB6Z2E5_THEGA</name>
<gene>
    <name evidence="1" type="ORF">BDM02DRAFT_3103728</name>
</gene>
<reference evidence="1" key="1">
    <citation type="submission" date="2019-10" db="EMBL/GenBank/DDBJ databases">
        <authorList>
            <consortium name="DOE Joint Genome Institute"/>
            <person name="Kuo A."/>
            <person name="Miyauchi S."/>
            <person name="Kiss E."/>
            <person name="Drula E."/>
            <person name="Kohler A."/>
            <person name="Sanchez-Garcia M."/>
            <person name="Andreopoulos B."/>
            <person name="Barry K.W."/>
            <person name="Bonito G."/>
            <person name="Buee M."/>
            <person name="Carver A."/>
            <person name="Chen C."/>
            <person name="Cichocki N."/>
            <person name="Clum A."/>
            <person name="Culley D."/>
            <person name="Crous P.W."/>
            <person name="Fauchery L."/>
            <person name="Girlanda M."/>
            <person name="Hayes R."/>
            <person name="Keri Z."/>
            <person name="Labutti K."/>
            <person name="Lipzen A."/>
            <person name="Lombard V."/>
            <person name="Magnuson J."/>
            <person name="Maillard F."/>
            <person name="Morin E."/>
            <person name="Murat C."/>
            <person name="Nolan M."/>
            <person name="Ohm R."/>
            <person name="Pangilinan J."/>
            <person name="Pereira M."/>
            <person name="Perotto S."/>
            <person name="Peter M."/>
            <person name="Riley R."/>
            <person name="Sitrit Y."/>
            <person name="Stielow B."/>
            <person name="Szollosi G."/>
            <person name="Zifcakova L."/>
            <person name="Stursova M."/>
            <person name="Spatafora J.W."/>
            <person name="Tedersoo L."/>
            <person name="Vaario L.-M."/>
            <person name="Yamada A."/>
            <person name="Yan M."/>
            <person name="Wang P."/>
            <person name="Xu J."/>
            <person name="Bruns T."/>
            <person name="Baldrian P."/>
            <person name="Vilgalys R."/>
            <person name="Henrissat B."/>
            <person name="Grigoriev I.V."/>
            <person name="Hibbett D."/>
            <person name="Nagy L.G."/>
            <person name="Martin F.M."/>
        </authorList>
    </citation>
    <scope>NUCLEOTIDE SEQUENCE</scope>
    <source>
        <strain evidence="1">P2</strain>
    </source>
</reference>
<dbReference type="Proteomes" id="UP000886501">
    <property type="component" value="Unassembled WGS sequence"/>
</dbReference>
<dbReference type="EMBL" id="MU118176">
    <property type="protein sequence ID" value="KAF9643910.1"/>
    <property type="molecule type" value="Genomic_DNA"/>
</dbReference>
<sequence length="162" mass="18385">MPYTQKPGPKGPHPQNQPASASKRVKQPSKQLTNHDWLTVFAWIDVNPNQSQQDIVDHFANQGDSPLRFNQATLSRKLKKRGDIEQTVKANPAALSARRQRVVVSPEVEQALVLWVQDMLANGRVVNGPLLTMKRKVLEEKFNVPPEKRLTDKGWLQGFYRA</sequence>